<dbReference type="Proteomes" id="UP000233618">
    <property type="component" value="Unassembled WGS sequence"/>
</dbReference>
<evidence type="ECO:0008006" key="3">
    <source>
        <dbReference type="Google" id="ProtNLM"/>
    </source>
</evidence>
<name>A0A2N3IGE6_9BACT</name>
<accession>A0A2N3IGE6</accession>
<gene>
    <name evidence="1" type="ORF">BZG01_00035</name>
</gene>
<dbReference type="AlphaFoldDB" id="A0A2N3IGE6"/>
<dbReference type="Gene3D" id="3.40.50.300">
    <property type="entry name" value="P-loop containing nucleotide triphosphate hydrolases"/>
    <property type="match status" value="1"/>
</dbReference>
<protein>
    <recommendedName>
        <fullName evidence="3">AAA+ ATPase domain-containing protein</fullName>
    </recommendedName>
</protein>
<comment type="caution">
    <text evidence="1">The sequence shown here is derived from an EMBL/GenBank/DDBJ whole genome shotgun (WGS) entry which is preliminary data.</text>
</comment>
<sequence>MSTALKERKRAVSVSEIYTKKFNVLPFDGAWLDSFGKPELTGTWLVWGPSGNGKTRFVLQLCKYLATLGRKVAYNSLEEGASLSMRNAFMDVGMEEVKRRIVLLDAEPIDQLIERLQKRKSPDVVAIDSVQYTGMNYKDYKRLRAMFPNKMFILISHADGKNPAGRVAGSIKYDAFVKVRIEGYKAFPLSRYGGGKPYTIWAEGAEDYYMD</sequence>
<evidence type="ECO:0000313" key="1">
    <source>
        <dbReference type="EMBL" id="PKQ69361.1"/>
    </source>
</evidence>
<organism evidence="1 2">
    <name type="scientific">Labilibaculum manganireducens</name>
    <dbReference type="NCBI Taxonomy" id="1940525"/>
    <lineage>
        <taxon>Bacteria</taxon>
        <taxon>Pseudomonadati</taxon>
        <taxon>Bacteroidota</taxon>
        <taxon>Bacteroidia</taxon>
        <taxon>Marinilabiliales</taxon>
        <taxon>Marinifilaceae</taxon>
        <taxon>Labilibaculum</taxon>
    </lineage>
</organism>
<keyword evidence="2" id="KW-1185">Reference proteome</keyword>
<evidence type="ECO:0000313" key="2">
    <source>
        <dbReference type="Proteomes" id="UP000233618"/>
    </source>
</evidence>
<proteinExistence type="predicted"/>
<dbReference type="SUPFAM" id="SSF52540">
    <property type="entry name" value="P-loop containing nucleoside triphosphate hydrolases"/>
    <property type="match status" value="1"/>
</dbReference>
<dbReference type="RefSeq" id="WP_101307772.1">
    <property type="nucleotide sequence ID" value="NZ_MVDE01000001.1"/>
</dbReference>
<dbReference type="EMBL" id="MVDE01000001">
    <property type="protein sequence ID" value="PKQ69361.1"/>
    <property type="molecule type" value="Genomic_DNA"/>
</dbReference>
<reference evidence="1 2" key="1">
    <citation type="journal article" date="2017" name="Front. Microbiol.">
        <title>Labilibaculum manganireducens gen. nov., sp. nov. and Labilibaculum filiforme sp. nov., Novel Bacteroidetes Isolated from Subsurface Sediments of the Baltic Sea.</title>
        <authorList>
            <person name="Vandieken V."/>
            <person name="Marshall I.P."/>
            <person name="Niemann H."/>
            <person name="Engelen B."/>
            <person name="Cypionka H."/>
        </authorList>
    </citation>
    <scope>NUCLEOTIDE SEQUENCE [LARGE SCALE GENOMIC DNA]</scope>
    <source>
        <strain evidence="1 2">59.10-2M</strain>
    </source>
</reference>
<dbReference type="InterPro" id="IPR027417">
    <property type="entry name" value="P-loop_NTPase"/>
</dbReference>